<keyword evidence="3" id="KW-1185">Reference proteome</keyword>
<dbReference type="PANTHER" id="PTHR43844">
    <property type="entry name" value="METHIONINE SYNTHASE"/>
    <property type="match status" value="1"/>
</dbReference>
<dbReference type="EMBL" id="HG793137">
    <property type="protein sequence ID" value="CRL20470.1"/>
    <property type="molecule type" value="Genomic_DNA"/>
</dbReference>
<dbReference type="Pfam" id="PF01717">
    <property type="entry name" value="Meth_synt_2"/>
    <property type="match status" value="1"/>
</dbReference>
<dbReference type="GO" id="GO:0003871">
    <property type="term" value="F:5-methyltetrahydropteroyltriglutamate-homocysteine S-methyltransferase activity"/>
    <property type="evidence" value="ECO:0007669"/>
    <property type="project" value="InterPro"/>
</dbReference>
<dbReference type="STRING" id="1429867.A0A0G4P2C4"/>
<dbReference type="InterPro" id="IPR038071">
    <property type="entry name" value="UROD/MetE-like_sf"/>
</dbReference>
<evidence type="ECO:0000313" key="2">
    <source>
        <dbReference type="EMBL" id="CRL20470.1"/>
    </source>
</evidence>
<gene>
    <name evidence="2" type="ORF">PCAMFM013_S004g000411</name>
</gene>
<proteinExistence type="predicted"/>
<dbReference type="Gene3D" id="3.20.20.210">
    <property type="match status" value="1"/>
</dbReference>
<evidence type="ECO:0000259" key="1">
    <source>
        <dbReference type="Pfam" id="PF01717"/>
    </source>
</evidence>
<dbReference type="InterPro" id="IPR002629">
    <property type="entry name" value="Met_Synth_C/arc"/>
</dbReference>
<evidence type="ECO:0000313" key="3">
    <source>
        <dbReference type="Proteomes" id="UP000053732"/>
    </source>
</evidence>
<reference evidence="2 3" key="1">
    <citation type="journal article" date="2014" name="Nat. Commun.">
        <title>Multiple recent horizontal transfers of a large genomic region in cheese making fungi.</title>
        <authorList>
            <person name="Cheeseman K."/>
            <person name="Ropars J."/>
            <person name="Renault P."/>
            <person name="Dupont J."/>
            <person name="Gouzy J."/>
            <person name="Branca A."/>
            <person name="Abraham A.L."/>
            <person name="Ceppi M."/>
            <person name="Conseiller E."/>
            <person name="Debuchy R."/>
            <person name="Malagnac F."/>
            <person name="Goarin A."/>
            <person name="Silar P."/>
            <person name="Lacoste S."/>
            <person name="Sallet E."/>
            <person name="Bensimon A."/>
            <person name="Giraud T."/>
            <person name="Brygoo Y."/>
        </authorList>
    </citation>
    <scope>NUCLEOTIDE SEQUENCE [LARGE SCALE GENOMIC DNA]</scope>
    <source>
        <strain evidence="3">FM 013</strain>
    </source>
</reference>
<name>A0A0G4P2C4_PENC3</name>
<dbReference type="GO" id="GO:0008270">
    <property type="term" value="F:zinc ion binding"/>
    <property type="evidence" value="ECO:0007669"/>
    <property type="project" value="InterPro"/>
</dbReference>
<feature type="domain" description="Cobalamin-independent methionine synthase MetE C-terminal/archaeal" evidence="1">
    <location>
        <begin position="182"/>
        <end position="398"/>
    </location>
</feature>
<dbReference type="SUPFAM" id="SSF51726">
    <property type="entry name" value="UROD/MetE-like"/>
    <property type="match status" value="1"/>
</dbReference>
<dbReference type="GO" id="GO:0009086">
    <property type="term" value="P:methionine biosynthetic process"/>
    <property type="evidence" value="ECO:0007669"/>
    <property type="project" value="InterPro"/>
</dbReference>
<sequence>MSSHISCNKSFRAEHVGSFLRPDDLLHVRHAWNEKKATGIELKTAEDNAVNQIVKLQQDLGFHGINDGEYRRHMFWGTFWSNLDGMKEVVGPDPGIFRPYIPDVAAFLEKNHKPGEAVICTSKIGYNPAASKAHIEQLQYLQKILPKENHDDIKLTIPAPNWYHLRYKDGQAYPKDVYKTDDEYFADVITVFQKELQVLYDHGLRNVQIDDPNICYFCNSKMVEDFDNDPLNTIKADGLFDKYIDVYNKIMEKAPKGLSVGVHLCRGNFVKSRHFTEGSYDRIAVRLLQNLKVPILYLEFDTKRAGTFEPLRHVPVDKHLILGIVSSKYPKLEDFDDTVARVYEAARYIANGTGRTEKEALDQLSVSPQCGFASHSSGNAVTWDDMVAKLKLVKQVAEKVWPGEA</sequence>
<dbReference type="AlphaFoldDB" id="A0A0G4P2C4"/>
<accession>A0A0G4P2C4</accession>
<protein>
    <submittedName>
        <fullName evidence="2">Methionine synthase, vitamin-B12 independent</fullName>
    </submittedName>
</protein>
<dbReference type="PANTHER" id="PTHR43844:SF2">
    <property type="entry name" value="SYNTHASE, VITAMIN-B12 INDEPENDENT, PUTATIVE (AFU_ORTHOLOGUE AFUA_3G12060)-RELATED"/>
    <property type="match status" value="1"/>
</dbReference>
<organism evidence="2 3">
    <name type="scientific">Penicillium camemberti (strain FM 013)</name>
    <dbReference type="NCBI Taxonomy" id="1429867"/>
    <lineage>
        <taxon>Eukaryota</taxon>
        <taxon>Fungi</taxon>
        <taxon>Dikarya</taxon>
        <taxon>Ascomycota</taxon>
        <taxon>Pezizomycotina</taxon>
        <taxon>Eurotiomycetes</taxon>
        <taxon>Eurotiomycetidae</taxon>
        <taxon>Eurotiales</taxon>
        <taxon>Aspergillaceae</taxon>
        <taxon>Penicillium</taxon>
    </lineage>
</organism>
<dbReference type="CDD" id="cd03311">
    <property type="entry name" value="CIMS_C_terminal_like"/>
    <property type="match status" value="1"/>
</dbReference>
<dbReference type="Proteomes" id="UP000053732">
    <property type="component" value="Unassembled WGS sequence"/>
</dbReference>